<accession>E6W5L3</accession>
<reference evidence="1 2" key="1">
    <citation type="submission" date="2010-12" db="EMBL/GenBank/DDBJ databases">
        <title>Complete sequence of Desulfurispirillum indicum S5.</title>
        <authorList>
            <consortium name="US DOE Joint Genome Institute"/>
            <person name="Lucas S."/>
            <person name="Copeland A."/>
            <person name="Lapidus A."/>
            <person name="Cheng J.-F."/>
            <person name="Goodwin L."/>
            <person name="Pitluck S."/>
            <person name="Chertkov O."/>
            <person name="Held B."/>
            <person name="Detter J.C."/>
            <person name="Han C."/>
            <person name="Tapia R."/>
            <person name="Land M."/>
            <person name="Hauser L."/>
            <person name="Kyrpides N."/>
            <person name="Ivanova N."/>
            <person name="Mikhailova N."/>
            <person name="Haggblom M."/>
            <person name="Rauschenbach I."/>
            <person name="Bini E."/>
            <person name="Woyke T."/>
        </authorList>
    </citation>
    <scope>NUCLEOTIDE SEQUENCE [LARGE SCALE GENOMIC DNA]</scope>
    <source>
        <strain evidence="2">ATCC BAA-1389 / DSM 22839 / S5</strain>
    </source>
</reference>
<dbReference type="EMBL" id="CP002432">
    <property type="protein sequence ID" value="ADU66044.1"/>
    <property type="molecule type" value="Genomic_DNA"/>
</dbReference>
<dbReference type="PANTHER" id="PTHR30105">
    <property type="entry name" value="UNCHARACTERIZED YIBQ-RELATED"/>
    <property type="match status" value="1"/>
</dbReference>
<dbReference type="FunCoup" id="E6W5L3">
    <property type="interactions" value="14"/>
</dbReference>
<protein>
    <recommendedName>
        <fullName evidence="3">Divergent polysaccharide deacetylase family protein</fullName>
    </recommendedName>
</protein>
<dbReference type="SUPFAM" id="SSF88713">
    <property type="entry name" value="Glycoside hydrolase/deacetylase"/>
    <property type="match status" value="1"/>
</dbReference>
<keyword evidence="2" id="KW-1185">Reference proteome</keyword>
<dbReference type="CDD" id="cd10936">
    <property type="entry name" value="CE4_DAC2"/>
    <property type="match status" value="1"/>
</dbReference>
<dbReference type="Pfam" id="PF04748">
    <property type="entry name" value="Polysacc_deac_2"/>
    <property type="match status" value="1"/>
</dbReference>
<dbReference type="InterPro" id="IPR011330">
    <property type="entry name" value="Glyco_hydro/deAcase_b/a-brl"/>
</dbReference>
<evidence type="ECO:0000313" key="2">
    <source>
        <dbReference type="Proteomes" id="UP000002572"/>
    </source>
</evidence>
<proteinExistence type="predicted"/>
<organism evidence="1 2">
    <name type="scientific">Desulfurispirillum indicum (strain ATCC BAA-1389 / DSM 22839 / S5)</name>
    <dbReference type="NCBI Taxonomy" id="653733"/>
    <lineage>
        <taxon>Bacteria</taxon>
        <taxon>Pseudomonadati</taxon>
        <taxon>Chrysiogenota</taxon>
        <taxon>Chrysiogenia</taxon>
        <taxon>Chrysiogenales</taxon>
        <taxon>Chrysiogenaceae</taxon>
        <taxon>Desulfurispirillum</taxon>
    </lineage>
</organism>
<dbReference type="STRING" id="653733.Selin_1309"/>
<dbReference type="HOGENOM" id="CLU_041643_6_0_0"/>
<evidence type="ECO:0008006" key="3">
    <source>
        <dbReference type="Google" id="ProtNLM"/>
    </source>
</evidence>
<evidence type="ECO:0000313" key="1">
    <source>
        <dbReference type="EMBL" id="ADU66044.1"/>
    </source>
</evidence>
<dbReference type="eggNOG" id="COG2861">
    <property type="taxonomic scope" value="Bacteria"/>
</dbReference>
<dbReference type="InParanoid" id="E6W5L3"/>
<dbReference type="KEGG" id="din:Selin_1309"/>
<name>E6W5L3_DESIS</name>
<dbReference type="AlphaFoldDB" id="E6W5L3"/>
<dbReference type="Proteomes" id="UP000002572">
    <property type="component" value="Chromosome"/>
</dbReference>
<dbReference type="Gene3D" id="3.20.20.370">
    <property type="entry name" value="Glycoside hydrolase/deacetylase"/>
    <property type="match status" value="1"/>
</dbReference>
<dbReference type="OrthoDB" id="9784811at2"/>
<gene>
    <name evidence="1" type="ordered locus">Selin_1309</name>
</gene>
<sequence length="426" mass="48183">MQRYTTFLWSILILASILTLVFAIGAYSHVNREKPVLLDYTRTSTGVENALQAVLLEHGISSGDITHEQMRLASRDNQQWNYYYREINVMGDDDLLALERKIMRALAPWKVRLSSREAGSRDNKAYYKIRLSLPQGITTHSLLFFTPEIAYHPAEPEGVPMDEIPVPPRPGTPLEPLQVEEPWEKPARIAIILDDAGDNFQLAKQAVQIHPAVTLSILPKRPFSREISQLLDRMGLEYMLHQPMEAQNPLINPGWAALLTTMDEEEIRSTFTAALESLPGVAGINNHMGSRFTQDPDRLRIVMEMIAERDLYFIDSYTTSDSQAYAVATEFQVSSGFRDVFIDNESDVEAILRQLDILVRDAQRYGSAIGIGHVRSRTIEALEEFTGRLEEMNVELVTPSVIVSHRKPAQISEIVNEDTQSSPDEF</sequence>
<dbReference type="InterPro" id="IPR006837">
    <property type="entry name" value="Divergent_DAC"/>
</dbReference>
<dbReference type="GO" id="GO:0005975">
    <property type="term" value="P:carbohydrate metabolic process"/>
    <property type="evidence" value="ECO:0007669"/>
    <property type="project" value="InterPro"/>
</dbReference>
<dbReference type="PANTHER" id="PTHR30105:SF2">
    <property type="entry name" value="DIVERGENT POLYSACCHARIDE DEACETYLASE SUPERFAMILY"/>
    <property type="match status" value="1"/>
</dbReference>